<evidence type="ECO:0000313" key="11">
    <source>
        <dbReference type="Proteomes" id="UP000440066"/>
    </source>
</evidence>
<name>A0A844C5U9_9LACT</name>
<comment type="caution">
    <text evidence="10">The sequence shown here is derived from an EMBL/GenBank/DDBJ whole genome shotgun (WGS) entry which is preliminary data.</text>
</comment>
<dbReference type="InterPro" id="IPR043429">
    <property type="entry name" value="ArtM/GltK/GlnP/TcyL/YhdX-like"/>
</dbReference>
<dbReference type="GO" id="GO:0006865">
    <property type="term" value="P:amino acid transport"/>
    <property type="evidence" value="ECO:0007669"/>
    <property type="project" value="UniProtKB-KW"/>
</dbReference>
<dbReference type="Pfam" id="PF00528">
    <property type="entry name" value="BPD_transp_1"/>
    <property type="match status" value="1"/>
</dbReference>
<dbReference type="GO" id="GO:0043190">
    <property type="term" value="C:ATP-binding cassette (ABC) transporter complex"/>
    <property type="evidence" value="ECO:0007669"/>
    <property type="project" value="InterPro"/>
</dbReference>
<dbReference type="AlphaFoldDB" id="A0A844C5U9"/>
<sequence length="841" mass="94725">MALFWFEEILKNNNSERRITMRMKHKLRFSINMVFLTILILMGGSGFGNHRVNAQETVKVGVSAQSKPYNYYDENNQLTGFEIELLEEIDQRLEEYVFEYSTTEFASLFAGLDAGTFDIITNNIGEKTERRDKYLFSKYPYLITHNVIITRPDEGEVVTLADLAGKSIGLVAGSSQAIFLEQYNAEHPDQLIKLEYIDADASTIIREVESGRYDATIYSTTYLNDVKDTFGINLSGHPIEDEDAIQPPGTYALYRDDAKSLTLRNAIDEVLAEMREDGFLATLSEKYFGQDDTKLTTDILEKNDLIEAERVALNGENSDEVEKNYVVGTSGQTKPLNFFNDNNELVGLEIDIIQEIDRRLDDVSFSFELTEFASLFAGLDAGSFDLLANNLGESGDRRERFLFSLYPYVITHNVIITGQDADDDLKIEDFAGKSFGVVPASPQSLFLEAWNETNPESAVKIEYVDSDPSTIIRDVYNGRFDATIYATTYLYDVEQTFGIQLKAHPIENEDEIRPPGSYFIYRTTDVELRDMMDEVLAEMREDGTLATISEKYLGQDDTQLTEIILDKNNEIEAERLEQAVKENDEIIEENTNSSNGKIFAPEVIPQIIPAILDKLPITLLMTVVSAFIGLVLGFAIALVKIREIPILSQIFSVFVSFMRGTPQLVQLFLAFYGFPLIVRWLNQQMGWGIDVNGIPALLYVFVALGLNEAAYNSETFRAAILSVNKIEIEAAKSIGLTNGQTMRRIILPSALIVAIPNLGNSLISLLKGTSLAFTVTVIDIMGQARIIAGSNLRFFEAYIAVALIYWLICIVIEQLIKRLEKRLNVDQKEVEHIETIQTENR</sequence>
<comment type="similarity">
    <text evidence="8">Belongs to the binding-protein-dependent transport system permease family.</text>
</comment>
<dbReference type="SUPFAM" id="SSF161098">
    <property type="entry name" value="MetI-like"/>
    <property type="match status" value="1"/>
</dbReference>
<comment type="subcellular location">
    <subcellularLocation>
        <location evidence="1 8">Cell membrane</location>
        <topology evidence="1 8">Multi-pass membrane protein</topology>
    </subcellularLocation>
</comment>
<dbReference type="InterPro" id="IPR035906">
    <property type="entry name" value="MetI-like_sf"/>
</dbReference>
<keyword evidence="5" id="KW-0029">Amino-acid transport</keyword>
<keyword evidence="2 8" id="KW-0813">Transport</keyword>
<feature type="domain" description="ABC transmembrane type-1" evidence="9">
    <location>
        <begin position="615"/>
        <end position="816"/>
    </location>
</feature>
<accession>A0A844C5U9</accession>
<organism evidence="10 11">
    <name type="scientific">Fundicoccus ignavus</name>
    <dbReference type="NCBI Taxonomy" id="2664442"/>
    <lineage>
        <taxon>Bacteria</taxon>
        <taxon>Bacillati</taxon>
        <taxon>Bacillota</taxon>
        <taxon>Bacilli</taxon>
        <taxon>Lactobacillales</taxon>
        <taxon>Aerococcaceae</taxon>
        <taxon>Fundicoccus</taxon>
    </lineage>
</organism>
<dbReference type="PANTHER" id="PTHR30614">
    <property type="entry name" value="MEMBRANE COMPONENT OF AMINO ACID ABC TRANSPORTER"/>
    <property type="match status" value="1"/>
</dbReference>
<feature type="transmembrane region" description="Helical" evidence="8">
    <location>
        <begin position="797"/>
        <end position="816"/>
    </location>
</feature>
<dbReference type="PANTHER" id="PTHR30614:SF0">
    <property type="entry name" value="L-CYSTINE TRANSPORT SYSTEM PERMEASE PROTEIN TCYL"/>
    <property type="match status" value="1"/>
</dbReference>
<dbReference type="InterPro" id="IPR001638">
    <property type="entry name" value="Solute-binding_3/MltF_N"/>
</dbReference>
<dbReference type="GO" id="GO:0022857">
    <property type="term" value="F:transmembrane transporter activity"/>
    <property type="evidence" value="ECO:0007669"/>
    <property type="project" value="InterPro"/>
</dbReference>
<evidence type="ECO:0000256" key="1">
    <source>
        <dbReference type="ARBA" id="ARBA00004651"/>
    </source>
</evidence>
<evidence type="ECO:0000256" key="5">
    <source>
        <dbReference type="ARBA" id="ARBA00022970"/>
    </source>
</evidence>
<dbReference type="SMART" id="SM00062">
    <property type="entry name" value="PBPb"/>
    <property type="match status" value="2"/>
</dbReference>
<feature type="transmembrane region" description="Helical" evidence="8">
    <location>
        <begin position="651"/>
        <end position="674"/>
    </location>
</feature>
<keyword evidence="4 8" id="KW-0812">Transmembrane</keyword>
<reference evidence="10 11" key="1">
    <citation type="submission" date="2019-11" db="EMBL/GenBank/DDBJ databases">
        <title>Characterisation of Fundicoccus ignavus gen. nov. sp. nov., a novel genus of the family Aerococcaceae from bulk tank milk.</title>
        <authorList>
            <person name="Siebert A."/>
            <person name="Huptas C."/>
            <person name="Wenning M."/>
            <person name="Scherer S."/>
            <person name="Doll E.V."/>
        </authorList>
    </citation>
    <scope>NUCLEOTIDE SEQUENCE [LARGE SCALE GENOMIC DNA]</scope>
    <source>
        <strain evidence="10 11">DSM 109652</strain>
    </source>
</reference>
<dbReference type="PROSITE" id="PS50928">
    <property type="entry name" value="ABC_TM1"/>
    <property type="match status" value="1"/>
</dbReference>
<dbReference type="InterPro" id="IPR000515">
    <property type="entry name" value="MetI-like"/>
</dbReference>
<dbReference type="InterPro" id="IPR010065">
    <property type="entry name" value="AA_ABC_transptr_permease_3TM"/>
</dbReference>
<keyword evidence="7 8" id="KW-0472">Membrane</keyword>
<evidence type="ECO:0000256" key="8">
    <source>
        <dbReference type="RuleBase" id="RU363032"/>
    </source>
</evidence>
<evidence type="ECO:0000259" key="9">
    <source>
        <dbReference type="PROSITE" id="PS50928"/>
    </source>
</evidence>
<evidence type="ECO:0000256" key="2">
    <source>
        <dbReference type="ARBA" id="ARBA00022448"/>
    </source>
</evidence>
<dbReference type="CDD" id="cd06261">
    <property type="entry name" value="TM_PBP2"/>
    <property type="match status" value="1"/>
</dbReference>
<proteinExistence type="inferred from homology"/>
<evidence type="ECO:0000313" key="10">
    <source>
        <dbReference type="EMBL" id="MRJ46426.1"/>
    </source>
</evidence>
<evidence type="ECO:0000256" key="7">
    <source>
        <dbReference type="ARBA" id="ARBA00023136"/>
    </source>
</evidence>
<dbReference type="Gene3D" id="3.40.190.10">
    <property type="entry name" value="Periplasmic binding protein-like II"/>
    <property type="match status" value="4"/>
</dbReference>
<dbReference type="EMBL" id="WJQT01000002">
    <property type="protein sequence ID" value="MRJ46426.1"/>
    <property type="molecule type" value="Genomic_DNA"/>
</dbReference>
<dbReference type="NCBIfam" id="TIGR01726">
    <property type="entry name" value="HEQRo_perm_3TM"/>
    <property type="match status" value="1"/>
</dbReference>
<gene>
    <name evidence="10" type="ORF">GF867_02435</name>
</gene>
<dbReference type="Gene3D" id="1.10.3720.10">
    <property type="entry name" value="MetI-like"/>
    <property type="match status" value="1"/>
</dbReference>
<evidence type="ECO:0000256" key="4">
    <source>
        <dbReference type="ARBA" id="ARBA00022692"/>
    </source>
</evidence>
<dbReference type="Proteomes" id="UP000440066">
    <property type="component" value="Unassembled WGS sequence"/>
</dbReference>
<protein>
    <submittedName>
        <fullName evidence="10">ABC transporter permease subunit</fullName>
    </submittedName>
</protein>
<keyword evidence="3" id="KW-1003">Cell membrane</keyword>
<feature type="transmembrane region" description="Helical" evidence="8">
    <location>
        <begin position="694"/>
        <end position="711"/>
    </location>
</feature>
<keyword evidence="6 8" id="KW-1133">Transmembrane helix</keyword>
<evidence type="ECO:0000256" key="3">
    <source>
        <dbReference type="ARBA" id="ARBA00022475"/>
    </source>
</evidence>
<dbReference type="SUPFAM" id="SSF53850">
    <property type="entry name" value="Periplasmic binding protein-like II"/>
    <property type="match status" value="2"/>
</dbReference>
<evidence type="ECO:0000256" key="6">
    <source>
        <dbReference type="ARBA" id="ARBA00022989"/>
    </source>
</evidence>
<dbReference type="Pfam" id="PF00497">
    <property type="entry name" value="SBP_bac_3"/>
    <property type="match status" value="2"/>
</dbReference>
<feature type="transmembrane region" description="Helical" evidence="8">
    <location>
        <begin position="615"/>
        <end position="639"/>
    </location>
</feature>